<proteinExistence type="predicted"/>
<name>A0ABC8TF01_9AQUA</name>
<organism evidence="1 2">
    <name type="scientific">Ilex paraguariensis</name>
    <name type="common">yerba mate</name>
    <dbReference type="NCBI Taxonomy" id="185542"/>
    <lineage>
        <taxon>Eukaryota</taxon>
        <taxon>Viridiplantae</taxon>
        <taxon>Streptophyta</taxon>
        <taxon>Embryophyta</taxon>
        <taxon>Tracheophyta</taxon>
        <taxon>Spermatophyta</taxon>
        <taxon>Magnoliopsida</taxon>
        <taxon>eudicotyledons</taxon>
        <taxon>Gunneridae</taxon>
        <taxon>Pentapetalae</taxon>
        <taxon>asterids</taxon>
        <taxon>campanulids</taxon>
        <taxon>Aquifoliales</taxon>
        <taxon>Aquifoliaceae</taxon>
        <taxon>Ilex</taxon>
    </lineage>
</organism>
<dbReference type="Proteomes" id="UP001642360">
    <property type="component" value="Unassembled WGS sequence"/>
</dbReference>
<gene>
    <name evidence="1" type="ORF">ILEXP_LOCUS37155</name>
</gene>
<dbReference type="AlphaFoldDB" id="A0ABC8TF01"/>
<protein>
    <submittedName>
        <fullName evidence="1">Uncharacterized protein</fullName>
    </submittedName>
</protein>
<sequence>MHEDPTICPKNSDLWKRQNQFLYPTAYVPVNQGRPTSLQGMMLYTKEAPASYIYIGRVLNPRPLALIPFNAGRPNHSSQKLRLVGEVESIPLSYSPCSLQSGQSQINAGNDAPILNAPASMYVYICFSWLSYNHLTLQNLQLF</sequence>
<reference evidence="1 2" key="1">
    <citation type="submission" date="2024-02" db="EMBL/GenBank/DDBJ databases">
        <authorList>
            <person name="Vignale AGUSTIN F."/>
            <person name="Sosa J E."/>
            <person name="Modenutti C."/>
        </authorList>
    </citation>
    <scope>NUCLEOTIDE SEQUENCE [LARGE SCALE GENOMIC DNA]</scope>
</reference>
<evidence type="ECO:0000313" key="1">
    <source>
        <dbReference type="EMBL" id="CAK9167838.1"/>
    </source>
</evidence>
<keyword evidence="2" id="KW-1185">Reference proteome</keyword>
<dbReference type="EMBL" id="CAUOFW020004946">
    <property type="protein sequence ID" value="CAK9167838.1"/>
    <property type="molecule type" value="Genomic_DNA"/>
</dbReference>
<evidence type="ECO:0000313" key="2">
    <source>
        <dbReference type="Proteomes" id="UP001642360"/>
    </source>
</evidence>
<accession>A0ABC8TF01</accession>
<comment type="caution">
    <text evidence="1">The sequence shown here is derived from an EMBL/GenBank/DDBJ whole genome shotgun (WGS) entry which is preliminary data.</text>
</comment>